<dbReference type="Proteomes" id="UP001501102">
    <property type="component" value="Unassembled WGS sequence"/>
</dbReference>
<sequence>MPGPRFWCREWISHTVNMNSAAATVTVADAANVETCAFPVASSIATSMPAPMAAAEPKTR</sequence>
<reference evidence="1 2" key="1">
    <citation type="journal article" date="2019" name="Int. J. Syst. Evol. Microbiol.">
        <title>The Global Catalogue of Microorganisms (GCM) 10K type strain sequencing project: providing services to taxonomists for standard genome sequencing and annotation.</title>
        <authorList>
            <consortium name="The Broad Institute Genomics Platform"/>
            <consortium name="The Broad Institute Genome Sequencing Center for Infectious Disease"/>
            <person name="Wu L."/>
            <person name="Ma J."/>
        </authorList>
    </citation>
    <scope>NUCLEOTIDE SEQUENCE [LARGE SCALE GENOMIC DNA]</scope>
    <source>
        <strain evidence="1 2">JCM 4087</strain>
    </source>
</reference>
<comment type="caution">
    <text evidence="1">The sequence shown here is derived from an EMBL/GenBank/DDBJ whole genome shotgun (WGS) entry which is preliminary data.</text>
</comment>
<evidence type="ECO:0000313" key="1">
    <source>
        <dbReference type="EMBL" id="GAA2913191.1"/>
    </source>
</evidence>
<keyword evidence="2" id="KW-1185">Reference proteome</keyword>
<gene>
    <name evidence="1" type="ORF">GCM10020221_06110</name>
</gene>
<organism evidence="1 2">
    <name type="scientific">Streptomyces thioluteus</name>
    <dbReference type="NCBI Taxonomy" id="66431"/>
    <lineage>
        <taxon>Bacteria</taxon>
        <taxon>Bacillati</taxon>
        <taxon>Actinomycetota</taxon>
        <taxon>Actinomycetes</taxon>
        <taxon>Kitasatosporales</taxon>
        <taxon>Streptomycetaceae</taxon>
        <taxon>Streptomyces</taxon>
    </lineage>
</organism>
<dbReference type="EMBL" id="BAAAXZ010000025">
    <property type="protein sequence ID" value="GAA2913191.1"/>
    <property type="molecule type" value="Genomic_DNA"/>
</dbReference>
<protein>
    <submittedName>
        <fullName evidence="1">Uncharacterized protein</fullName>
    </submittedName>
</protein>
<accession>A0ABN3WHP6</accession>
<proteinExistence type="predicted"/>
<name>A0ABN3WHP6_STRTU</name>
<evidence type="ECO:0000313" key="2">
    <source>
        <dbReference type="Proteomes" id="UP001501102"/>
    </source>
</evidence>